<dbReference type="Pfam" id="PF13189">
    <property type="entry name" value="Cytidylate_kin2"/>
    <property type="match status" value="1"/>
</dbReference>
<organism evidence="1 2">
    <name type="scientific">Blautia celeris</name>
    <dbReference type="NCBI Taxonomy" id="2763026"/>
    <lineage>
        <taxon>Bacteria</taxon>
        <taxon>Bacillati</taxon>
        <taxon>Bacillota</taxon>
        <taxon>Clostridia</taxon>
        <taxon>Lachnospirales</taxon>
        <taxon>Lachnospiraceae</taxon>
        <taxon>Blautia</taxon>
    </lineage>
</organism>
<gene>
    <name evidence="1" type="ORF">H8S76_12860</name>
</gene>
<evidence type="ECO:0000313" key="1">
    <source>
        <dbReference type="EMBL" id="MBC5673138.1"/>
    </source>
</evidence>
<keyword evidence="2" id="KW-1185">Reference proteome</keyword>
<sequence>MEKGIITIGRQYGSQGRAVGKMLAQRLGCAFYDKEELARIARGRDYEEVREFYEEQPVDSLLYAIAMNNEEGEVGRIPFARIRELCGNGPCVLIGRCGNEIFREKQDAVSIFIHGDMEKRVQYVTETEGISAHGAKKKIDRVDEERASFHRYYTHREWGRADAYELCLDSSVLGADKCAEVIFDYLKIRGLF</sequence>
<comment type="caution">
    <text evidence="1">The sequence shown here is derived from an EMBL/GenBank/DDBJ whole genome shotgun (WGS) entry which is preliminary data.</text>
</comment>
<evidence type="ECO:0000313" key="2">
    <source>
        <dbReference type="Proteomes" id="UP000654573"/>
    </source>
</evidence>
<reference evidence="1 2" key="1">
    <citation type="submission" date="2020-08" db="EMBL/GenBank/DDBJ databases">
        <title>Genome public.</title>
        <authorList>
            <person name="Liu C."/>
            <person name="Sun Q."/>
        </authorList>
    </citation>
    <scope>NUCLEOTIDE SEQUENCE [LARGE SCALE GENOMIC DNA]</scope>
    <source>
        <strain evidence="1 2">NSJ-34</strain>
    </source>
</reference>
<dbReference type="SUPFAM" id="SSF52540">
    <property type="entry name" value="P-loop containing nucleoside triphosphate hydrolases"/>
    <property type="match status" value="1"/>
</dbReference>
<dbReference type="Gene3D" id="3.40.50.300">
    <property type="entry name" value="P-loop containing nucleotide triphosphate hydrolases"/>
    <property type="match status" value="1"/>
</dbReference>
<dbReference type="Proteomes" id="UP000654573">
    <property type="component" value="Unassembled WGS sequence"/>
</dbReference>
<name>A0ABR7FD50_9FIRM</name>
<dbReference type="InterPro" id="IPR027417">
    <property type="entry name" value="P-loop_NTPase"/>
</dbReference>
<proteinExistence type="predicted"/>
<protein>
    <submittedName>
        <fullName evidence="1">Cytidylate kinase-like family protein</fullName>
    </submittedName>
</protein>
<accession>A0ABR7FD50</accession>
<dbReference type="RefSeq" id="WP_103733139.1">
    <property type="nucleotide sequence ID" value="NZ_JACOOU010000005.1"/>
</dbReference>
<dbReference type="EMBL" id="JACOOU010000005">
    <property type="protein sequence ID" value="MBC5673138.1"/>
    <property type="molecule type" value="Genomic_DNA"/>
</dbReference>